<dbReference type="SUPFAM" id="SSF89000">
    <property type="entry name" value="post-HMGL domain-like"/>
    <property type="match status" value="1"/>
</dbReference>
<dbReference type="GO" id="GO:0004736">
    <property type="term" value="F:pyruvate carboxylase activity"/>
    <property type="evidence" value="ECO:0007669"/>
    <property type="project" value="UniProtKB-ARBA"/>
</dbReference>
<dbReference type="InterPro" id="IPR011053">
    <property type="entry name" value="Single_hybrid_motif"/>
</dbReference>
<dbReference type="Gene3D" id="3.20.20.70">
    <property type="entry name" value="Aldolase class I"/>
    <property type="match status" value="1"/>
</dbReference>
<dbReference type="Proteomes" id="UP000095287">
    <property type="component" value="Unplaced"/>
</dbReference>
<dbReference type="GO" id="GO:0006094">
    <property type="term" value="P:gluconeogenesis"/>
    <property type="evidence" value="ECO:0007669"/>
    <property type="project" value="TreeGrafter"/>
</dbReference>
<dbReference type="Gene3D" id="3.10.600.10">
    <property type="entry name" value="pyruvate carboxylase f1077a mutant domain"/>
    <property type="match status" value="1"/>
</dbReference>
<accession>A0A1I7YSD5</accession>
<name>A0A1I7YSD5_9BILA</name>
<dbReference type="PANTHER" id="PTHR43778:SF2">
    <property type="entry name" value="PYRUVATE CARBOXYLASE, MITOCHONDRIAL"/>
    <property type="match status" value="1"/>
</dbReference>
<dbReference type="PROSITE" id="PS00188">
    <property type="entry name" value="BIOTIN"/>
    <property type="match status" value="1"/>
</dbReference>
<protein>
    <submittedName>
        <fullName evidence="5">Pyruvate carboxylase, mitochondrial</fullName>
    </submittedName>
</protein>
<keyword evidence="1" id="KW-0092">Biotin</keyword>
<organism evidence="4 5">
    <name type="scientific">Steinernema glaseri</name>
    <dbReference type="NCBI Taxonomy" id="37863"/>
    <lineage>
        <taxon>Eukaryota</taxon>
        <taxon>Metazoa</taxon>
        <taxon>Ecdysozoa</taxon>
        <taxon>Nematoda</taxon>
        <taxon>Chromadorea</taxon>
        <taxon>Rhabditida</taxon>
        <taxon>Tylenchina</taxon>
        <taxon>Panagrolaimomorpha</taxon>
        <taxon>Strongyloidoidea</taxon>
        <taxon>Steinernematidae</taxon>
        <taxon>Steinernema</taxon>
    </lineage>
</organism>
<evidence type="ECO:0000256" key="1">
    <source>
        <dbReference type="ARBA" id="ARBA00023267"/>
    </source>
</evidence>
<dbReference type="SUPFAM" id="SSF51230">
    <property type="entry name" value="Single hybrid motif"/>
    <property type="match status" value="1"/>
</dbReference>
<keyword evidence="4" id="KW-1185">Reference proteome</keyword>
<evidence type="ECO:0000259" key="2">
    <source>
        <dbReference type="PROSITE" id="PS50968"/>
    </source>
</evidence>
<proteinExistence type="predicted"/>
<dbReference type="CDD" id="cd06850">
    <property type="entry name" value="biotinyl_domain"/>
    <property type="match status" value="1"/>
</dbReference>
<dbReference type="InterPro" id="IPR055268">
    <property type="entry name" value="PCB-like"/>
</dbReference>
<dbReference type="SUPFAM" id="SSF51569">
    <property type="entry name" value="Aldolase"/>
    <property type="match status" value="1"/>
</dbReference>
<dbReference type="CDD" id="cd07937">
    <property type="entry name" value="DRE_TIM_PC_TC_5S"/>
    <property type="match status" value="1"/>
</dbReference>
<dbReference type="InterPro" id="IPR000891">
    <property type="entry name" value="PYR_CT"/>
</dbReference>
<dbReference type="FunFam" id="3.20.20.70:FF:000033">
    <property type="entry name" value="Pyruvate carboxylase"/>
    <property type="match status" value="1"/>
</dbReference>
<dbReference type="WBParaSite" id="L893_g19245.t1">
    <property type="protein sequence ID" value="L893_g19245.t1"/>
    <property type="gene ID" value="L893_g19245"/>
</dbReference>
<sequence length="542" mass="59465">MLLRGANAVGYENYPDNVIEKFCELSVKNGMDVFRVFDSLNYVPNMIVGINAVGNAGGVIEAALAYTGDVSDKKSERYNLDYYMKLTDELVKAGIHVLCIKDMAGVLKPQAARILVGAIRQKYPELPIHVHTHDTAGTGVATMLECAKAGADAVDAAVDSMSGMTSQPSLGAIACAVAGSKFDTGLDLEAISKYSTYWEMTRQLYAPFECTATMRSGNADVHNHQIPGGQYTNLQFQSYALGLGSQFDEVKERYKDANIALGDISKVTPSSKVVGDLAQFMVQQKLTLESMYEKAAELSFPQSVVDFFNGKLGQPPYGFPEEFRNNVLRGKKPMYEGRPGEGMKPVDLEKMRTDLEIKHNQDMTEEDAMSSAMFPAVFDSFVDFRKTYGPVDKMPTRSFLVGLQPTETVEVEIEKGKTLVVKYLSKVDRVNEKGERKVVFELNGQSRNLLIKDKEASKNIVTRPRADPNNKGSVGAPMSGEILELKVQPGDKVKANQTLFVLHAMKMEMPVAAPCDGVVKQVHAAAKEKMESGDLVVEIDSL</sequence>
<feature type="domain" description="Lipoyl-binding" evidence="2">
    <location>
        <begin position="471"/>
        <end position="540"/>
    </location>
</feature>
<dbReference type="PROSITE" id="PS50991">
    <property type="entry name" value="PYR_CT"/>
    <property type="match status" value="1"/>
</dbReference>
<dbReference type="AlphaFoldDB" id="A0A1I7YSD5"/>
<dbReference type="FunFam" id="2.40.50.100:FF:000003">
    <property type="entry name" value="Acetyl-CoA carboxylase biotin carboxyl carrier protein"/>
    <property type="match status" value="1"/>
</dbReference>
<evidence type="ECO:0000313" key="4">
    <source>
        <dbReference type="Proteomes" id="UP000095287"/>
    </source>
</evidence>
<dbReference type="PROSITE" id="PS50968">
    <property type="entry name" value="BIOTINYL_LIPOYL"/>
    <property type="match status" value="1"/>
</dbReference>
<dbReference type="GO" id="GO:0005737">
    <property type="term" value="C:cytoplasm"/>
    <property type="evidence" value="ECO:0007669"/>
    <property type="project" value="TreeGrafter"/>
</dbReference>
<reference evidence="5" key="1">
    <citation type="submission" date="2016-11" db="UniProtKB">
        <authorList>
            <consortium name="WormBaseParasite"/>
        </authorList>
    </citation>
    <scope>IDENTIFICATION</scope>
</reference>
<evidence type="ECO:0000259" key="3">
    <source>
        <dbReference type="PROSITE" id="PS50991"/>
    </source>
</evidence>
<feature type="domain" description="Pyruvate carboxyltransferase" evidence="3">
    <location>
        <begin position="1"/>
        <end position="192"/>
    </location>
</feature>
<dbReference type="Gene3D" id="2.40.50.100">
    <property type="match status" value="1"/>
</dbReference>
<dbReference type="Pfam" id="PF00682">
    <property type="entry name" value="HMGL-like"/>
    <property type="match status" value="1"/>
</dbReference>
<dbReference type="InterPro" id="IPR001882">
    <property type="entry name" value="Biotin_BS"/>
</dbReference>
<dbReference type="InterPro" id="IPR000089">
    <property type="entry name" value="Biotin_lipoyl"/>
</dbReference>
<dbReference type="Pfam" id="PF02436">
    <property type="entry name" value="PYC_OADA"/>
    <property type="match status" value="1"/>
</dbReference>
<evidence type="ECO:0000313" key="5">
    <source>
        <dbReference type="WBParaSite" id="L893_g19245.t1"/>
    </source>
</evidence>
<dbReference type="InterPro" id="IPR013785">
    <property type="entry name" value="Aldolase_TIM"/>
</dbReference>
<dbReference type="InterPro" id="IPR003379">
    <property type="entry name" value="Carboxylase_cons_dom"/>
</dbReference>
<dbReference type="PANTHER" id="PTHR43778">
    <property type="entry name" value="PYRUVATE CARBOXYLASE"/>
    <property type="match status" value="1"/>
</dbReference>
<dbReference type="Pfam" id="PF00364">
    <property type="entry name" value="Biotin_lipoyl"/>
    <property type="match status" value="1"/>
</dbReference>